<dbReference type="Pfam" id="PF04055">
    <property type="entry name" value="Radical_SAM"/>
    <property type="match status" value="1"/>
</dbReference>
<dbReference type="SFLD" id="SFLDG01067">
    <property type="entry name" value="SPASM/twitch_domain_containing"/>
    <property type="match status" value="1"/>
</dbReference>
<dbReference type="PANTHER" id="PTHR11228">
    <property type="entry name" value="RADICAL SAM DOMAIN PROTEIN"/>
    <property type="match status" value="1"/>
</dbReference>
<dbReference type="InterPro" id="IPR013785">
    <property type="entry name" value="Aldolase_TIM"/>
</dbReference>
<feature type="domain" description="Radical SAM core" evidence="5">
    <location>
        <begin position="108"/>
        <end position="320"/>
    </location>
</feature>
<keyword evidence="7" id="KW-1185">Reference proteome</keyword>
<dbReference type="EMBL" id="FNNG01000004">
    <property type="protein sequence ID" value="SDW80673.1"/>
    <property type="molecule type" value="Genomic_DNA"/>
</dbReference>
<dbReference type="CDD" id="cd01335">
    <property type="entry name" value="Radical_SAM"/>
    <property type="match status" value="1"/>
</dbReference>
<keyword evidence="1" id="KW-0949">S-adenosyl-L-methionine</keyword>
<dbReference type="InterPro" id="IPR058240">
    <property type="entry name" value="rSAM_sf"/>
</dbReference>
<keyword evidence="2" id="KW-0479">Metal-binding</keyword>
<dbReference type="Gene3D" id="3.20.20.70">
    <property type="entry name" value="Aldolase class I"/>
    <property type="match status" value="1"/>
</dbReference>
<dbReference type="SFLD" id="SFLDG01386">
    <property type="entry name" value="main_SPASM_domain-containing"/>
    <property type="match status" value="1"/>
</dbReference>
<dbReference type="InterPro" id="IPR050377">
    <property type="entry name" value="Radical_SAM_PqqE_MftC-like"/>
</dbReference>
<dbReference type="GO" id="GO:0006783">
    <property type="term" value="P:heme biosynthetic process"/>
    <property type="evidence" value="ECO:0007669"/>
    <property type="project" value="TreeGrafter"/>
</dbReference>
<dbReference type="GO" id="GO:0051536">
    <property type="term" value="F:iron-sulfur cluster binding"/>
    <property type="evidence" value="ECO:0007669"/>
    <property type="project" value="UniProtKB-KW"/>
</dbReference>
<evidence type="ECO:0000259" key="5">
    <source>
        <dbReference type="PROSITE" id="PS51918"/>
    </source>
</evidence>
<evidence type="ECO:0000256" key="4">
    <source>
        <dbReference type="ARBA" id="ARBA00023014"/>
    </source>
</evidence>
<evidence type="ECO:0000256" key="2">
    <source>
        <dbReference type="ARBA" id="ARBA00022723"/>
    </source>
</evidence>
<evidence type="ECO:0000313" key="7">
    <source>
        <dbReference type="Proteomes" id="UP000198828"/>
    </source>
</evidence>
<evidence type="ECO:0000256" key="1">
    <source>
        <dbReference type="ARBA" id="ARBA00022691"/>
    </source>
</evidence>
<dbReference type="Proteomes" id="UP000198828">
    <property type="component" value="Unassembled WGS sequence"/>
</dbReference>
<keyword evidence="3" id="KW-0408">Iron</keyword>
<dbReference type="InterPro" id="IPR007197">
    <property type="entry name" value="rSAM"/>
</dbReference>
<keyword evidence="4" id="KW-0411">Iron-sulfur</keyword>
<dbReference type="GO" id="GO:0003824">
    <property type="term" value="F:catalytic activity"/>
    <property type="evidence" value="ECO:0007669"/>
    <property type="project" value="InterPro"/>
</dbReference>
<name>A0A1H2WJ27_9FIRM</name>
<dbReference type="GO" id="GO:0046872">
    <property type="term" value="F:metal ion binding"/>
    <property type="evidence" value="ECO:0007669"/>
    <property type="project" value="UniProtKB-KW"/>
</dbReference>
<dbReference type="InterPro" id="IPR006638">
    <property type="entry name" value="Elp3/MiaA/NifB-like_rSAM"/>
</dbReference>
<dbReference type="AlphaFoldDB" id="A0A1H2WJ27"/>
<organism evidence="6 7">
    <name type="scientific">Tepidimicrobium xylanilyticum</name>
    <dbReference type="NCBI Taxonomy" id="1123352"/>
    <lineage>
        <taxon>Bacteria</taxon>
        <taxon>Bacillati</taxon>
        <taxon>Bacillota</taxon>
        <taxon>Tissierellia</taxon>
        <taxon>Tissierellales</taxon>
        <taxon>Tepidimicrobiaceae</taxon>
        <taxon>Tepidimicrobium</taxon>
    </lineage>
</organism>
<dbReference type="SUPFAM" id="SSF102114">
    <property type="entry name" value="Radical SAM enzymes"/>
    <property type="match status" value="1"/>
</dbReference>
<accession>A0A1H2WJ27</accession>
<evidence type="ECO:0000256" key="3">
    <source>
        <dbReference type="ARBA" id="ARBA00023004"/>
    </source>
</evidence>
<protein>
    <submittedName>
        <fullName evidence="6">Radical SAM additional 4Fe4S-binding SPASM domain-containing protein</fullName>
    </submittedName>
</protein>
<dbReference type="NCBIfam" id="TIGR04085">
    <property type="entry name" value="rSAM_more_4Fe4S"/>
    <property type="match status" value="1"/>
</dbReference>
<dbReference type="PROSITE" id="PS51918">
    <property type="entry name" value="RADICAL_SAM"/>
    <property type="match status" value="1"/>
</dbReference>
<gene>
    <name evidence="6" type="ORF">SAMN05660923_01270</name>
</gene>
<dbReference type="PANTHER" id="PTHR11228:SF7">
    <property type="entry name" value="PQQA PEPTIDE CYCLASE"/>
    <property type="match status" value="1"/>
</dbReference>
<sequence length="449" mass="51791">MNTVVRECINFKMNDNGMVDVLEGDKVIGEVELGVHALLTLFNGYMSDDNIIEILSELTQLDKDKAKKMFDKITENYKYILEKKDSVFRNFDVFINSKQKVNLNRLRAIVPKFLVLSLTRDCFMQCRYCYAGARYCENIDEAKGLEIELIDKILKDAKKLGIRHIEITGGDPFIRKDIYEILQKTVEEGIHINISTKKLLSIQEIKQLKQTGLKSIQISIDTLDDYIAKYLTGIDDFAERMIEVISKLISNGIDVTVNTVVTKKNIKGIPALIIKLNNMGVKEHMISPYLRTLGRHDELLFPSEEDYKLLEEFVYNYEGKMNVNYKSPKYEIKSKTLMNISRCSGGRMGLVIIPNGKVTICERLIDSEECIIGDVKKQSLIDIWNSDELYNLIYPKRSKFINTDCYDCDDYEKCILDKGLCYARSKIAYGTIYNKDPLCPRETKFMRFV</sequence>
<dbReference type="OrthoDB" id="9792276at2"/>
<dbReference type="SMART" id="SM00729">
    <property type="entry name" value="Elp3"/>
    <property type="match status" value="1"/>
</dbReference>
<reference evidence="6 7" key="1">
    <citation type="submission" date="2016-10" db="EMBL/GenBank/DDBJ databases">
        <authorList>
            <person name="de Groot N.N."/>
        </authorList>
    </citation>
    <scope>NUCLEOTIDE SEQUENCE [LARGE SCALE GENOMIC DNA]</scope>
    <source>
        <strain evidence="6 7">DSM 23310</strain>
    </source>
</reference>
<dbReference type="InterPro" id="IPR023885">
    <property type="entry name" value="4Fe4S-binding_SPASM_dom"/>
</dbReference>
<proteinExistence type="predicted"/>
<dbReference type="RefSeq" id="WP_093751927.1">
    <property type="nucleotide sequence ID" value="NZ_FNNG01000004.1"/>
</dbReference>
<dbReference type="Pfam" id="PF13186">
    <property type="entry name" value="SPASM"/>
    <property type="match status" value="1"/>
</dbReference>
<dbReference type="SFLD" id="SFLDS00029">
    <property type="entry name" value="Radical_SAM"/>
    <property type="match status" value="1"/>
</dbReference>
<evidence type="ECO:0000313" key="6">
    <source>
        <dbReference type="EMBL" id="SDW80673.1"/>
    </source>
</evidence>